<name>A0ABQ8UEZ1_9EUKA</name>
<dbReference type="SUPFAM" id="SSF100920">
    <property type="entry name" value="Heat shock protein 70kD (HSP70), peptide-binding domain"/>
    <property type="match status" value="1"/>
</dbReference>
<evidence type="ECO:0000256" key="3">
    <source>
        <dbReference type="RuleBase" id="RU003322"/>
    </source>
</evidence>
<comment type="similarity">
    <text evidence="3">Belongs to the heat shock protein 70 family.</text>
</comment>
<keyword evidence="1 3" id="KW-0547">Nucleotide-binding</keyword>
<dbReference type="Gene3D" id="3.30.30.30">
    <property type="match status" value="1"/>
</dbReference>
<organism evidence="5 6">
    <name type="scientific">Paratrimastix pyriformis</name>
    <dbReference type="NCBI Taxonomy" id="342808"/>
    <lineage>
        <taxon>Eukaryota</taxon>
        <taxon>Metamonada</taxon>
        <taxon>Preaxostyla</taxon>
        <taxon>Paratrimastigidae</taxon>
        <taxon>Paratrimastix</taxon>
    </lineage>
</organism>
<dbReference type="Gene3D" id="1.20.1270.10">
    <property type="match status" value="1"/>
</dbReference>
<feature type="compositionally biased region" description="Gly residues" evidence="4">
    <location>
        <begin position="584"/>
        <end position="594"/>
    </location>
</feature>
<evidence type="ECO:0000256" key="4">
    <source>
        <dbReference type="SAM" id="MobiDB-lite"/>
    </source>
</evidence>
<dbReference type="Gene3D" id="3.30.420.40">
    <property type="match status" value="2"/>
</dbReference>
<keyword evidence="6" id="KW-1185">Reference proteome</keyword>
<gene>
    <name evidence="5" type="ORF">PAPYR_9113</name>
</gene>
<dbReference type="SUPFAM" id="SSF53067">
    <property type="entry name" value="Actin-like ATPase domain"/>
    <property type="match status" value="2"/>
</dbReference>
<sequence length="619" mass="68520">MSESAPAIGIDLGTTYSCVGVWRNEAVEIIPNDQGNRTTPSMVAFTETERLLGDAAKYQAVLNPENTISDSKRMVGRRFSDAEIQRDIKLWPFRVVCREGDKPFVQVRHKGELRFFSPEEISSMVLTKMKETAEAYLGRKIRDAVVTCPAYFNDSQRQATKDAGSIAGLNVIRMINEPTAAAIAYGLDKRGREAKVVIFDYGGGTLDVSLLTIENGIFEVKSTAGDTHLGGEDLDNLLVDYFVDDFRKRFSKDLRTNRRALGRLKNAVERAKRSLSSSTQATVEIDSLMEGIDYASVITRAKFNSLCEGEFQKTMVPLERCIRDAKIDKSQVDEVVLVGGSTRIVRIQELLKNFFGGKEPNKSINPDEAVAYAKHNDPHQKTEMFSTYADGQNSVLIQVFEGERAMTKDNNLLGSFQLTGIAPLPRGIPKIEVSFDIDQNGILQVSAEDKGTGSRRQITITNEKGRLSKSEIDRMTADADRFRAEDEVVRARVEKRNQFESYVYSLRNSIRDEKLASKLDPKDKETLESAVQEAIRWLDEHQQAEPPEYDQRQRALEQRVNPIMMRAYQGSAAGGGAEPEEAAGVGGGFPGGGFRPQPQAGPRGGRAGGAGGPKIEEVD</sequence>
<evidence type="ECO:0000256" key="2">
    <source>
        <dbReference type="ARBA" id="ARBA00022840"/>
    </source>
</evidence>
<dbReference type="PROSITE" id="PS00297">
    <property type="entry name" value="HSP70_1"/>
    <property type="match status" value="1"/>
</dbReference>
<reference evidence="5" key="1">
    <citation type="journal article" date="2022" name="bioRxiv">
        <title>Genomics of Preaxostyla Flagellates Illuminates Evolutionary Transitions and the Path Towards Mitochondrial Loss.</title>
        <authorList>
            <person name="Novak L.V.F."/>
            <person name="Treitli S.C."/>
            <person name="Pyrih J."/>
            <person name="Halakuc P."/>
            <person name="Pipaliya S.V."/>
            <person name="Vacek V."/>
            <person name="Brzon O."/>
            <person name="Soukal P."/>
            <person name="Eme L."/>
            <person name="Dacks J.B."/>
            <person name="Karnkowska A."/>
            <person name="Elias M."/>
            <person name="Hampl V."/>
        </authorList>
    </citation>
    <scope>NUCLEOTIDE SEQUENCE</scope>
    <source>
        <strain evidence="5">RCP-MX</strain>
    </source>
</reference>
<keyword evidence="2 3" id="KW-0067">ATP-binding</keyword>
<evidence type="ECO:0000313" key="6">
    <source>
        <dbReference type="Proteomes" id="UP001141327"/>
    </source>
</evidence>
<protein>
    <submittedName>
        <fullName evidence="5">Heat shock 70 kDa protein</fullName>
    </submittedName>
</protein>
<keyword evidence="5" id="KW-0346">Stress response</keyword>
<evidence type="ECO:0000256" key="1">
    <source>
        <dbReference type="ARBA" id="ARBA00022741"/>
    </source>
</evidence>
<dbReference type="InterPro" id="IPR018181">
    <property type="entry name" value="Heat_shock_70_CS"/>
</dbReference>
<dbReference type="InterPro" id="IPR029047">
    <property type="entry name" value="HSP70_peptide-bd_sf"/>
</dbReference>
<accession>A0ABQ8UEZ1</accession>
<dbReference type="Proteomes" id="UP001141327">
    <property type="component" value="Unassembled WGS sequence"/>
</dbReference>
<dbReference type="Gene3D" id="2.60.34.10">
    <property type="entry name" value="Substrate Binding Domain Of DNAk, Chain A, domain 1"/>
    <property type="match status" value="1"/>
</dbReference>
<feature type="compositionally biased region" description="Gly residues" evidence="4">
    <location>
        <begin position="602"/>
        <end position="612"/>
    </location>
</feature>
<evidence type="ECO:0000313" key="5">
    <source>
        <dbReference type="EMBL" id="KAJ4455899.1"/>
    </source>
</evidence>
<dbReference type="Gene3D" id="3.90.640.10">
    <property type="entry name" value="Actin, Chain A, domain 4"/>
    <property type="match status" value="1"/>
</dbReference>
<dbReference type="PANTHER" id="PTHR19375">
    <property type="entry name" value="HEAT SHOCK PROTEIN 70KDA"/>
    <property type="match status" value="1"/>
</dbReference>
<dbReference type="SUPFAM" id="SSF100934">
    <property type="entry name" value="Heat shock protein 70kD (HSP70), C-terminal subdomain"/>
    <property type="match status" value="1"/>
</dbReference>
<comment type="caution">
    <text evidence="5">The sequence shown here is derived from an EMBL/GenBank/DDBJ whole genome shotgun (WGS) entry which is preliminary data.</text>
</comment>
<feature type="region of interest" description="Disordered" evidence="4">
    <location>
        <begin position="570"/>
        <end position="619"/>
    </location>
</feature>
<dbReference type="Pfam" id="PF00012">
    <property type="entry name" value="HSP70"/>
    <property type="match status" value="2"/>
</dbReference>
<dbReference type="EMBL" id="JAPMOS010000090">
    <property type="protein sequence ID" value="KAJ4455899.1"/>
    <property type="molecule type" value="Genomic_DNA"/>
</dbReference>
<dbReference type="InterPro" id="IPR013126">
    <property type="entry name" value="Hsp_70_fam"/>
</dbReference>
<dbReference type="PRINTS" id="PR00301">
    <property type="entry name" value="HEATSHOCK70"/>
</dbReference>
<proteinExistence type="inferred from homology"/>
<dbReference type="InterPro" id="IPR043129">
    <property type="entry name" value="ATPase_NBD"/>
</dbReference>
<dbReference type="InterPro" id="IPR029048">
    <property type="entry name" value="HSP70_C_sf"/>
</dbReference>